<dbReference type="RefSeq" id="WP_070229937.1">
    <property type="nucleotide sequence ID" value="NZ_BJYO01000002.1"/>
</dbReference>
<keyword evidence="1" id="KW-0805">Transcription regulation</keyword>
<dbReference type="SMART" id="SM00347">
    <property type="entry name" value="HTH_MARR"/>
    <property type="match status" value="1"/>
</dbReference>
<gene>
    <name evidence="3" type="ORF">DFP99_0287</name>
</gene>
<dbReference type="InterPro" id="IPR000835">
    <property type="entry name" value="HTH_MarR-typ"/>
</dbReference>
<dbReference type="KEGG" id="wso:WSWS_00657"/>
<evidence type="ECO:0000256" key="1">
    <source>
        <dbReference type="ARBA" id="ARBA00023015"/>
    </source>
</evidence>
<dbReference type="InterPro" id="IPR039422">
    <property type="entry name" value="MarR/SlyA-like"/>
</dbReference>
<comment type="caution">
    <text evidence="3">The sequence shown here is derived from an EMBL/GenBank/DDBJ whole genome shotgun (WGS) entry which is preliminary data.</text>
</comment>
<dbReference type="Proteomes" id="UP000254912">
    <property type="component" value="Unassembled WGS sequence"/>
</dbReference>
<dbReference type="OrthoDB" id="1625202at2"/>
<dbReference type="GO" id="GO:0006950">
    <property type="term" value="P:response to stress"/>
    <property type="evidence" value="ECO:0007669"/>
    <property type="project" value="TreeGrafter"/>
</dbReference>
<accession>A0A288Q8D2</accession>
<dbReference type="GO" id="GO:0003700">
    <property type="term" value="F:DNA-binding transcription factor activity"/>
    <property type="evidence" value="ECO:0007669"/>
    <property type="project" value="InterPro"/>
</dbReference>
<dbReference type="InterPro" id="IPR036388">
    <property type="entry name" value="WH-like_DNA-bd_sf"/>
</dbReference>
<evidence type="ECO:0000313" key="3">
    <source>
        <dbReference type="EMBL" id="RDL11868.1"/>
    </source>
</evidence>
<dbReference type="PROSITE" id="PS50995">
    <property type="entry name" value="HTH_MARR_2"/>
    <property type="match status" value="1"/>
</dbReference>
<sequence>MAIKAKDYARYRDEQFSVFENYARKNSLNSKSMLVLMWIYYSQGEMTQDLIAKRTYSTKQVIQAIIKGFQNKELLYLEPSVADRRKKIIRLTERGQAYAAEILDPLRAAEDLAMSKLSEEQQVALLEATRVFSLELKNNLESSAGQLDD</sequence>
<keyword evidence="2" id="KW-0804">Transcription</keyword>
<keyword evidence="3" id="KW-0238">DNA-binding</keyword>
<dbReference type="Gene3D" id="1.10.10.10">
    <property type="entry name" value="Winged helix-like DNA-binding domain superfamily/Winged helix DNA-binding domain"/>
    <property type="match status" value="1"/>
</dbReference>
<proteinExistence type="predicted"/>
<organism evidence="3 4">
    <name type="scientific">Weissella soli</name>
    <dbReference type="NCBI Taxonomy" id="155866"/>
    <lineage>
        <taxon>Bacteria</taxon>
        <taxon>Bacillati</taxon>
        <taxon>Bacillota</taxon>
        <taxon>Bacilli</taxon>
        <taxon>Lactobacillales</taxon>
        <taxon>Lactobacillaceae</taxon>
        <taxon>Weissella</taxon>
    </lineage>
</organism>
<dbReference type="EMBL" id="QRAS01000001">
    <property type="protein sequence ID" value="RDL11868.1"/>
    <property type="molecule type" value="Genomic_DNA"/>
</dbReference>
<dbReference type="GeneID" id="94545862"/>
<reference evidence="3 4" key="1">
    <citation type="submission" date="2018-07" db="EMBL/GenBank/DDBJ databases">
        <title>Genomic Encyclopedia of Type Strains, Phase III (KMG-III): the genomes of soil and plant-associated and newly described type strains.</title>
        <authorList>
            <person name="Whitman W."/>
        </authorList>
    </citation>
    <scope>NUCLEOTIDE SEQUENCE [LARGE SCALE GENOMIC DNA]</scope>
    <source>
        <strain evidence="3 4">CECT 7031</strain>
    </source>
</reference>
<dbReference type="PANTHER" id="PTHR33164:SF56">
    <property type="entry name" value="HTH-TYPE TRANSCRIPTIONAL REGULATOR MHQR"/>
    <property type="match status" value="1"/>
</dbReference>
<dbReference type="GO" id="GO:0003677">
    <property type="term" value="F:DNA binding"/>
    <property type="evidence" value="ECO:0007669"/>
    <property type="project" value="UniProtKB-KW"/>
</dbReference>
<protein>
    <submittedName>
        <fullName evidence="3">DNA-binding MarR family transcriptional regulator</fullName>
    </submittedName>
</protein>
<keyword evidence="4" id="KW-1185">Reference proteome</keyword>
<dbReference type="InterPro" id="IPR036390">
    <property type="entry name" value="WH_DNA-bd_sf"/>
</dbReference>
<evidence type="ECO:0000256" key="2">
    <source>
        <dbReference type="ARBA" id="ARBA00023163"/>
    </source>
</evidence>
<dbReference type="AlphaFoldDB" id="A0A288Q8D2"/>
<dbReference type="Pfam" id="PF12802">
    <property type="entry name" value="MarR_2"/>
    <property type="match status" value="1"/>
</dbReference>
<evidence type="ECO:0000313" key="4">
    <source>
        <dbReference type="Proteomes" id="UP000254912"/>
    </source>
</evidence>
<dbReference type="PANTHER" id="PTHR33164">
    <property type="entry name" value="TRANSCRIPTIONAL REGULATOR, MARR FAMILY"/>
    <property type="match status" value="1"/>
</dbReference>
<name>A0A288Q8D2_9LACO</name>
<dbReference type="SUPFAM" id="SSF46785">
    <property type="entry name" value="Winged helix' DNA-binding domain"/>
    <property type="match status" value="1"/>
</dbReference>